<sequence>MVVTERARLEIVQNQLIQFVEILSIKIRRRIMMFRTQADIIREQLVRAGDTSVIHVQSGAQNAGGGASGVSNSNLSATSQIPAASSFTSALTMFGPKWTIGFGALSVLSFSYLGSRIINNIKFAIFIIALKQGHEFSQKWQLGSTLNKLDNFLNAFGENGDDELESERIVRHVAKSIGLRHVNQISRLSKNGQVALSAVIVDRISQSLMRHPYGYKNESRSWIVNEVQHRIWATRSFYESFTRPADRVRTRETLSLIERCTRALTNEMVPYDDRPVELEHYLSNNTPMEQERWTAAGVLSKCGVCVQLADSSTELYAHSASETEKYGFCYGTMAEVKDRKMRLQTQVYQSKL</sequence>
<dbReference type="EMBL" id="HBIN01000882">
    <property type="protein sequence ID" value="CAE0430122.1"/>
    <property type="molecule type" value="Transcribed_RNA"/>
</dbReference>
<proteinExistence type="predicted"/>
<evidence type="ECO:0000313" key="1">
    <source>
        <dbReference type="EMBL" id="CAE0430122.1"/>
    </source>
</evidence>
<name>A0A7S3LGG4_9STRA</name>
<organism evidence="1">
    <name type="scientific">Aplanochytrium stocchinoi</name>
    <dbReference type="NCBI Taxonomy" id="215587"/>
    <lineage>
        <taxon>Eukaryota</taxon>
        <taxon>Sar</taxon>
        <taxon>Stramenopiles</taxon>
        <taxon>Bigyra</taxon>
        <taxon>Labyrinthulomycetes</taxon>
        <taxon>Thraustochytrida</taxon>
        <taxon>Thraustochytriidae</taxon>
        <taxon>Aplanochytrium</taxon>
    </lineage>
</organism>
<dbReference type="AlphaFoldDB" id="A0A7S3LGG4"/>
<protein>
    <submittedName>
        <fullName evidence="1">Uncharacterized protein</fullName>
    </submittedName>
</protein>
<gene>
    <name evidence="1" type="ORF">ASTO00021_LOCUS438</name>
</gene>
<reference evidence="1" key="1">
    <citation type="submission" date="2021-01" db="EMBL/GenBank/DDBJ databases">
        <authorList>
            <person name="Corre E."/>
            <person name="Pelletier E."/>
            <person name="Niang G."/>
            <person name="Scheremetjew M."/>
            <person name="Finn R."/>
            <person name="Kale V."/>
            <person name="Holt S."/>
            <person name="Cochrane G."/>
            <person name="Meng A."/>
            <person name="Brown T."/>
            <person name="Cohen L."/>
        </authorList>
    </citation>
    <scope>NUCLEOTIDE SEQUENCE</scope>
    <source>
        <strain evidence="1">GSBS06</strain>
    </source>
</reference>
<accession>A0A7S3LGG4</accession>